<keyword evidence="1" id="KW-0812">Transmembrane</keyword>
<feature type="transmembrane region" description="Helical" evidence="1">
    <location>
        <begin position="1148"/>
        <end position="1170"/>
    </location>
</feature>
<feature type="transmembrane region" description="Helical" evidence="1">
    <location>
        <begin position="957"/>
        <end position="979"/>
    </location>
</feature>
<feature type="domain" description="PGG" evidence="2">
    <location>
        <begin position="1035"/>
        <end position="1141"/>
    </location>
</feature>
<dbReference type="GO" id="GO:0016020">
    <property type="term" value="C:membrane"/>
    <property type="evidence" value="ECO:0007669"/>
    <property type="project" value="TreeGrafter"/>
</dbReference>
<feature type="transmembrane region" description="Helical" evidence="1">
    <location>
        <begin position="533"/>
        <end position="555"/>
    </location>
</feature>
<feature type="domain" description="PGG" evidence="2">
    <location>
        <begin position="880"/>
        <end position="981"/>
    </location>
</feature>
<accession>A0A811QG86</accession>
<dbReference type="PANTHER" id="PTHR24177:SF317">
    <property type="entry name" value="EXPRESSED PROTEIN"/>
    <property type="match status" value="1"/>
</dbReference>
<feature type="transmembrane region" description="Helical" evidence="1">
    <location>
        <begin position="297"/>
        <end position="316"/>
    </location>
</feature>
<evidence type="ECO:0000259" key="2">
    <source>
        <dbReference type="Pfam" id="PF13962"/>
    </source>
</evidence>
<feature type="transmembrane region" description="Helical" evidence="1">
    <location>
        <begin position="270"/>
        <end position="290"/>
    </location>
</feature>
<feature type="transmembrane region" description="Helical" evidence="1">
    <location>
        <begin position="429"/>
        <end position="448"/>
    </location>
</feature>
<feature type="transmembrane region" description="Helical" evidence="1">
    <location>
        <begin position="80"/>
        <end position="101"/>
    </location>
</feature>
<organism evidence="3 4">
    <name type="scientific">Miscanthus lutarioriparius</name>
    <dbReference type="NCBI Taxonomy" id="422564"/>
    <lineage>
        <taxon>Eukaryota</taxon>
        <taxon>Viridiplantae</taxon>
        <taxon>Streptophyta</taxon>
        <taxon>Embryophyta</taxon>
        <taxon>Tracheophyta</taxon>
        <taxon>Spermatophyta</taxon>
        <taxon>Magnoliopsida</taxon>
        <taxon>Liliopsida</taxon>
        <taxon>Poales</taxon>
        <taxon>Poaceae</taxon>
        <taxon>PACMAD clade</taxon>
        <taxon>Panicoideae</taxon>
        <taxon>Andropogonodae</taxon>
        <taxon>Andropogoneae</taxon>
        <taxon>Saccharinae</taxon>
        <taxon>Miscanthus</taxon>
    </lineage>
</organism>
<feature type="domain" description="PGG" evidence="2">
    <location>
        <begin position="1215"/>
        <end position="1272"/>
    </location>
</feature>
<keyword evidence="1" id="KW-1133">Transmembrane helix</keyword>
<dbReference type="Proteomes" id="UP000604825">
    <property type="component" value="Unassembled WGS sequence"/>
</dbReference>
<gene>
    <name evidence="3" type="ORF">NCGR_LOCUS39324</name>
</gene>
<feature type="transmembrane region" description="Helical" evidence="1">
    <location>
        <begin position="991"/>
        <end position="1013"/>
    </location>
</feature>
<dbReference type="OrthoDB" id="681126at2759"/>
<feature type="domain" description="PGG" evidence="2">
    <location>
        <begin position="33"/>
        <end position="134"/>
    </location>
</feature>
<evidence type="ECO:0000256" key="1">
    <source>
        <dbReference type="SAM" id="Phobius"/>
    </source>
</evidence>
<feature type="transmembrane region" description="Helical" evidence="1">
    <location>
        <begin position="142"/>
        <end position="162"/>
    </location>
</feature>
<dbReference type="PANTHER" id="PTHR24177">
    <property type="entry name" value="CASKIN"/>
    <property type="match status" value="1"/>
</dbReference>
<proteinExistence type="predicted"/>
<feature type="domain" description="PGG" evidence="2">
    <location>
        <begin position="341"/>
        <end position="452"/>
    </location>
</feature>
<feature type="transmembrane region" description="Helical" evidence="1">
    <location>
        <begin position="1119"/>
        <end position="1142"/>
    </location>
</feature>
<dbReference type="InterPro" id="IPR026961">
    <property type="entry name" value="PGG_dom"/>
</dbReference>
<dbReference type="Pfam" id="PF13962">
    <property type="entry name" value="PGG"/>
    <property type="match status" value="7"/>
</dbReference>
<feature type="transmembrane region" description="Helical" evidence="1">
    <location>
        <begin position="241"/>
        <end position="264"/>
    </location>
</feature>
<feature type="transmembrane region" description="Helical" evidence="1">
    <location>
        <begin position="636"/>
        <end position="657"/>
    </location>
</feature>
<feature type="transmembrane region" description="Helical" evidence="1">
    <location>
        <begin position="39"/>
        <end position="60"/>
    </location>
</feature>
<feature type="transmembrane region" description="Helical" evidence="1">
    <location>
        <begin position="113"/>
        <end position="130"/>
    </location>
</feature>
<feature type="transmembrane region" description="Helical" evidence="1">
    <location>
        <begin position="927"/>
        <end position="948"/>
    </location>
</feature>
<keyword evidence="1" id="KW-0472">Membrane</keyword>
<feature type="transmembrane region" description="Helical" evidence="1">
    <location>
        <begin position="575"/>
        <end position="596"/>
    </location>
</feature>
<name>A0A811QG86_9POAL</name>
<evidence type="ECO:0000313" key="3">
    <source>
        <dbReference type="EMBL" id="CAD6255787.1"/>
    </source>
</evidence>
<sequence length="1310" mass="144364">MAAGVDYKRYRRALTPATASGINSAATTEPNFLWKQRKYVLLQATLAATVTYSAGVNPPGWLWPDNGDALQVTYPHRYKVFFYFNATAFVASLVTIHLLLFDLLRRRRCWLRAVQASVILNQFSLLGAYAAGSCKQVTRSTYAVALVGMVSPYVCAHVLSFLRRALRTHGGCKNLAPPDDHVPETVELVPNIFLVISPIVATLTYQAGLSTPGWFLSDSKDGDHVAGDPILRGHHTDRFMAVFYFNLMAFMASLVITTLIISGTVRRTCLWLWVLTGETLIGLTGTFAIGSNMRVKASIKVVIALLVAAITLYMVVHSLSSAASDHRVHHSASELSSTSSFQEFRTHLVLLAILAASVTYEAGLNPPGCLRQQSAAHDYIAGDTILHVTNPQTTRYLVFFYCNATAFVASLVILILLGNNILSTQVKRLALIVSMILALLGLVGAFAAGSCRKVSKSVYISAALLAVAVPFYFGIRAAVLMLQVFPNSATWWKMVREKLKRSVPDWLKKFFELPPEVEGENMKWKLEKSRKHLLLLAILAASLTYQAGMSPPGGFWQQNKTGPIVADYYGRRYTAFFYCNAVAFVGSFSLTIMLLLNRKLSSRGILSHALRVCVILDQLIRQTGGFVTRICRKVSISTYVFILVFPVIVCIALHRILGAPESIQGSQQILLFLFIIMEEEAGHKLPPTAVHGPCPESQDLMVGEIESEHDKTKLDGDVWVLDCSARMHYTADVQLLDGSDALPSFRDDDAHILARGHVRTNRFEVPNVSCVRGDARNVISVAQLARSHGLVSVFEPTVGYVRDTSTGEDVGRAYVREGDGVYVLEYLLIGEPQANMPQSPSSKHGGTMAAGVDYKRYRRALTPATASGINSAATTEPNLLWKQRQYVLLQATLAATVTYSPGVNTPGWLWPDNGDALQVTYPHRYKVFFYFNATAFVASLVTIHLLLVDLLSRRCRWWLRAVPASVILIQFSLLGAFAIGSNMSVKASINFVIALLVAAITLYMVVHSLSSAASDHRVHHSASELSSTSSFQEFLKPLVLFAILVASVTYEAGLNLPSSLRQQSAAHDYIAGDTCLHLTNPQTTRYLVFFYCNATAFVASLVILILLGNNILSTQVKRLALIVSMILGLLGFVGAFAVGSCWKDSKSVYISVALVAVAVSLYIGIQVAIFKLQVFPNSATWWKMVREKLKRSVPDWLKKFFELPPEVEGEDMKLKLEKSRKDLLLLGILVAILIYQAGMSPPGGFWQQKKTGPIVADYYGRRYKAFVGSFSLTIMLLLNRKLSSRGILSHALRVCVILDQLIRQTGYFSG</sequence>
<protein>
    <recommendedName>
        <fullName evidence="2">PGG domain-containing protein</fullName>
    </recommendedName>
</protein>
<feature type="transmembrane region" description="Helical" evidence="1">
    <location>
        <begin position="1223"/>
        <end position="1241"/>
    </location>
</feature>
<feature type="transmembrane region" description="Helical" evidence="1">
    <location>
        <begin position="396"/>
        <end position="417"/>
    </location>
</feature>
<comment type="caution">
    <text evidence="3">The sequence shown here is derived from an EMBL/GenBank/DDBJ whole genome shotgun (WGS) entry which is preliminary data.</text>
</comment>
<reference evidence="3" key="1">
    <citation type="submission" date="2020-10" db="EMBL/GenBank/DDBJ databases">
        <authorList>
            <person name="Han B."/>
            <person name="Lu T."/>
            <person name="Zhao Q."/>
            <person name="Huang X."/>
            <person name="Zhao Y."/>
        </authorList>
    </citation>
    <scope>NUCLEOTIDE SEQUENCE</scope>
</reference>
<keyword evidence="4" id="KW-1185">Reference proteome</keyword>
<dbReference type="EMBL" id="CAJGYO010000010">
    <property type="protein sequence ID" value="CAD6255787.1"/>
    <property type="molecule type" value="Genomic_DNA"/>
</dbReference>
<feature type="transmembrane region" description="Helical" evidence="1">
    <location>
        <begin position="1086"/>
        <end position="1107"/>
    </location>
</feature>
<feature type="domain" description="PGG" evidence="2">
    <location>
        <begin position="525"/>
        <end position="630"/>
    </location>
</feature>
<evidence type="ECO:0000313" key="4">
    <source>
        <dbReference type="Proteomes" id="UP000604825"/>
    </source>
</evidence>
<feature type="transmembrane region" description="Helical" evidence="1">
    <location>
        <begin position="460"/>
        <end position="485"/>
    </location>
</feature>
<feature type="domain" description="PGG" evidence="2">
    <location>
        <begin position="191"/>
        <end position="291"/>
    </location>
</feature>